<accession>A0A814Z887</accession>
<gene>
    <name evidence="1" type="ORF">GPM918_LOCUS25627</name>
    <name evidence="2" type="ORF">SRO942_LOCUS25637</name>
</gene>
<evidence type="ECO:0000313" key="1">
    <source>
        <dbReference type="EMBL" id="CAF1240365.1"/>
    </source>
</evidence>
<proteinExistence type="predicted"/>
<comment type="caution">
    <text evidence="1">The sequence shown here is derived from an EMBL/GenBank/DDBJ whole genome shotgun (WGS) entry which is preliminary data.</text>
</comment>
<organism evidence="1 3">
    <name type="scientific">Didymodactylos carnosus</name>
    <dbReference type="NCBI Taxonomy" id="1234261"/>
    <lineage>
        <taxon>Eukaryota</taxon>
        <taxon>Metazoa</taxon>
        <taxon>Spiralia</taxon>
        <taxon>Gnathifera</taxon>
        <taxon>Rotifera</taxon>
        <taxon>Eurotatoria</taxon>
        <taxon>Bdelloidea</taxon>
        <taxon>Philodinida</taxon>
        <taxon>Philodinidae</taxon>
        <taxon>Didymodactylos</taxon>
    </lineage>
</organism>
<protein>
    <submittedName>
        <fullName evidence="1">Uncharacterized protein</fullName>
    </submittedName>
</protein>
<dbReference type="EMBL" id="CAJNOQ010010017">
    <property type="protein sequence ID" value="CAF1240365.1"/>
    <property type="molecule type" value="Genomic_DNA"/>
</dbReference>
<sequence length="78" mass="9157">MAEIGAPTKTLIAPEWNKLGRNVPKDMKNNKILKDIFSGLNNQYLELIKHLLDYSQLITMIKKYDLYSHNGRRHFLEL</sequence>
<evidence type="ECO:0000313" key="2">
    <source>
        <dbReference type="EMBL" id="CAF4002734.1"/>
    </source>
</evidence>
<reference evidence="1" key="1">
    <citation type="submission" date="2021-02" db="EMBL/GenBank/DDBJ databases">
        <authorList>
            <person name="Nowell W R."/>
        </authorList>
    </citation>
    <scope>NUCLEOTIDE SEQUENCE</scope>
</reference>
<name>A0A814Z887_9BILA</name>
<evidence type="ECO:0000313" key="3">
    <source>
        <dbReference type="Proteomes" id="UP000663829"/>
    </source>
</evidence>
<dbReference type="EMBL" id="CAJOBC010010231">
    <property type="protein sequence ID" value="CAF4002734.1"/>
    <property type="molecule type" value="Genomic_DNA"/>
</dbReference>
<dbReference type="Proteomes" id="UP000663829">
    <property type="component" value="Unassembled WGS sequence"/>
</dbReference>
<keyword evidence="3" id="KW-1185">Reference proteome</keyword>
<dbReference type="AlphaFoldDB" id="A0A814Z887"/>
<dbReference type="Proteomes" id="UP000681722">
    <property type="component" value="Unassembled WGS sequence"/>
</dbReference>